<evidence type="ECO:0000313" key="2">
    <source>
        <dbReference type="EMBL" id="MCC4622478.1"/>
    </source>
</evidence>
<dbReference type="Gene3D" id="3.40.50.720">
    <property type="entry name" value="NAD(P)-binding Rossmann-like Domain"/>
    <property type="match status" value="1"/>
</dbReference>
<dbReference type="InterPro" id="IPR036291">
    <property type="entry name" value="NAD(P)-bd_dom_sf"/>
</dbReference>
<evidence type="ECO:0000259" key="1">
    <source>
        <dbReference type="SMART" id="SM00829"/>
    </source>
</evidence>
<keyword evidence="3" id="KW-1185">Reference proteome</keyword>
<dbReference type="SMART" id="SM00829">
    <property type="entry name" value="PKS_ER"/>
    <property type="match status" value="1"/>
</dbReference>
<organism evidence="2 3">
    <name type="scientific">Xanthomonas cassavae CFBP 4642</name>
    <dbReference type="NCBI Taxonomy" id="1219375"/>
    <lineage>
        <taxon>Bacteria</taxon>
        <taxon>Pseudomonadati</taxon>
        <taxon>Pseudomonadota</taxon>
        <taxon>Gammaproteobacteria</taxon>
        <taxon>Lysobacterales</taxon>
        <taxon>Lysobacteraceae</taxon>
        <taxon>Xanthomonas</taxon>
    </lineage>
</organism>
<accession>A0ABS8HK77</accession>
<proteinExistence type="predicted"/>
<dbReference type="Pfam" id="PF08240">
    <property type="entry name" value="ADH_N"/>
    <property type="match status" value="1"/>
</dbReference>
<dbReference type="CDD" id="cd08271">
    <property type="entry name" value="MDR5"/>
    <property type="match status" value="1"/>
</dbReference>
<dbReference type="InterPro" id="IPR020843">
    <property type="entry name" value="ER"/>
</dbReference>
<dbReference type="Gene3D" id="3.90.180.10">
    <property type="entry name" value="Medium-chain alcohol dehydrogenases, catalytic domain"/>
    <property type="match status" value="1"/>
</dbReference>
<protein>
    <submittedName>
        <fullName evidence="2">Zinc-binding dehydrogenase</fullName>
    </submittedName>
</protein>
<name>A0ABS8HK77_9XANT</name>
<dbReference type="InterPro" id="IPR011032">
    <property type="entry name" value="GroES-like_sf"/>
</dbReference>
<dbReference type="RefSeq" id="WP_033898147.1">
    <property type="nucleotide sequence ID" value="NZ_CAWLZN010000001.1"/>
</dbReference>
<dbReference type="SUPFAM" id="SSF51735">
    <property type="entry name" value="NAD(P)-binding Rossmann-fold domains"/>
    <property type="match status" value="1"/>
</dbReference>
<dbReference type="PANTHER" id="PTHR43482">
    <property type="entry name" value="PROTEIN AST1-RELATED"/>
    <property type="match status" value="1"/>
</dbReference>
<dbReference type="SUPFAM" id="SSF50129">
    <property type="entry name" value="GroES-like"/>
    <property type="match status" value="1"/>
</dbReference>
<dbReference type="PANTHER" id="PTHR43482:SF1">
    <property type="entry name" value="PROTEIN AST1-RELATED"/>
    <property type="match status" value="1"/>
</dbReference>
<comment type="caution">
    <text evidence="2">The sequence shown here is derived from an EMBL/GenBank/DDBJ whole genome shotgun (WGS) entry which is preliminary data.</text>
</comment>
<reference evidence="2 3" key="1">
    <citation type="submission" date="2021-10" db="EMBL/GenBank/DDBJ databases">
        <title>Genome sequencing of Xanthomonas strains from NCPPB.</title>
        <authorList>
            <person name="Hussein R."/>
            <person name="Harrison J."/>
            <person name="Studholme D.J."/>
            <person name="Vicente J."/>
            <person name="Grant M."/>
        </authorList>
    </citation>
    <scope>NUCLEOTIDE SEQUENCE [LARGE SCALE GENOMIC DNA]</scope>
    <source>
        <strain evidence="2 3">NCPPB 101</strain>
    </source>
</reference>
<dbReference type="EMBL" id="JAJGQJ010000098">
    <property type="protein sequence ID" value="MCC4622478.1"/>
    <property type="molecule type" value="Genomic_DNA"/>
</dbReference>
<gene>
    <name evidence="2" type="ORF">LL965_21345</name>
</gene>
<dbReference type="Proteomes" id="UP001199206">
    <property type="component" value="Unassembled WGS sequence"/>
</dbReference>
<sequence>MHNGSLSSLPAHYRVWRWQGSAEPLELALEQVPLQPPAAAEVLVRNAVIGLNPVDWKALGGGLVEWQPGHIPGVDGAGEVVAVGESVPVEWLGHRVAYHTSLHRHGSFAEYAPVAARALMRLPDRLDFEVAASIPCPALTAWLAIEKVPVQPGQSLLVSGAGGAVGQYLVQLASARGFAVSAMAHARHHERLRALGAGECPAGPLADGHAWDGGRRFHAVIDAVSGDHAQRMAAALRSNGHLVCIQDRVPGWPCPPFDLTLSMHEVALGALHVHGDDTAWQHLTAAGERMLYEIAKGRLHAEARVLRGFDELAQLLEDLRHRNFSGKALVQVR</sequence>
<dbReference type="InterPro" id="IPR052585">
    <property type="entry name" value="Lipid_raft_assoc_Zn_ADH"/>
</dbReference>
<evidence type="ECO:0000313" key="3">
    <source>
        <dbReference type="Proteomes" id="UP001199206"/>
    </source>
</evidence>
<feature type="domain" description="Enoyl reductase (ER)" evidence="1">
    <location>
        <begin position="20"/>
        <end position="330"/>
    </location>
</feature>
<dbReference type="InterPro" id="IPR013154">
    <property type="entry name" value="ADH-like_N"/>
</dbReference>